<protein>
    <submittedName>
        <fullName evidence="1">Sulfur carrier protein ThiS</fullName>
    </submittedName>
</protein>
<sequence>MQIQLNGEPHALEHTQTVADLVESLGLSGRRIAIELNEDILPRSLHAETSLNDGDRIEIVHAIGGG</sequence>
<dbReference type="RefSeq" id="WP_187775050.1">
    <property type="nucleotide sequence ID" value="NZ_CP038437.2"/>
</dbReference>
<proteinExistence type="predicted"/>
<dbReference type="KEGG" id="hbh:E4T21_19695"/>
<dbReference type="EMBL" id="CP038437">
    <property type="protein sequence ID" value="QEM83535.2"/>
    <property type="molecule type" value="Genomic_DNA"/>
</dbReference>
<evidence type="ECO:0000313" key="2">
    <source>
        <dbReference type="Proteomes" id="UP000324285"/>
    </source>
</evidence>
<accession>A0A856QU11</accession>
<dbReference type="InterPro" id="IPR012675">
    <property type="entry name" value="Beta-grasp_dom_sf"/>
</dbReference>
<keyword evidence="2" id="KW-1185">Reference proteome</keyword>
<dbReference type="PANTHER" id="PTHR34472">
    <property type="entry name" value="SULFUR CARRIER PROTEIN THIS"/>
    <property type="match status" value="1"/>
</dbReference>
<dbReference type="Pfam" id="PF02597">
    <property type="entry name" value="ThiS"/>
    <property type="match status" value="1"/>
</dbReference>
<evidence type="ECO:0000313" key="1">
    <source>
        <dbReference type="EMBL" id="QEM83535.2"/>
    </source>
</evidence>
<reference evidence="1" key="1">
    <citation type="submission" date="2021-02" db="EMBL/GenBank/DDBJ databases">
        <title>Strain Y2R2, a novel species of the genus Halomonas.</title>
        <authorList>
            <person name="Huang H."/>
        </authorList>
    </citation>
    <scope>NUCLEOTIDE SEQUENCE</scope>
    <source>
        <strain evidence="1">Y2R2</strain>
    </source>
</reference>
<dbReference type="SUPFAM" id="SSF54285">
    <property type="entry name" value="MoaD/ThiS"/>
    <property type="match status" value="1"/>
</dbReference>
<dbReference type="Proteomes" id="UP000324285">
    <property type="component" value="Chromosome"/>
</dbReference>
<name>A0A856QU11_9GAMM</name>
<dbReference type="InterPro" id="IPR003749">
    <property type="entry name" value="ThiS/MoaD-like"/>
</dbReference>
<dbReference type="Gene3D" id="3.10.20.30">
    <property type="match status" value="1"/>
</dbReference>
<dbReference type="CDD" id="cd00565">
    <property type="entry name" value="Ubl_ThiS"/>
    <property type="match status" value="1"/>
</dbReference>
<dbReference type="InterPro" id="IPR010035">
    <property type="entry name" value="Thi_S"/>
</dbReference>
<dbReference type="AlphaFoldDB" id="A0A856QU11"/>
<dbReference type="PANTHER" id="PTHR34472:SF1">
    <property type="entry name" value="SULFUR CARRIER PROTEIN THIS"/>
    <property type="match status" value="1"/>
</dbReference>
<gene>
    <name evidence="1" type="primary">thiS</name>
    <name evidence="1" type="ORF">E4T21_19695</name>
</gene>
<dbReference type="NCBIfam" id="TIGR01683">
    <property type="entry name" value="thiS"/>
    <property type="match status" value="1"/>
</dbReference>
<dbReference type="InterPro" id="IPR016155">
    <property type="entry name" value="Mopterin_synth/thiamin_S_b"/>
</dbReference>
<organism evidence="1 2">
    <name type="scientific">Halomonas binhaiensis</name>
    <dbReference type="NCBI Taxonomy" id="2562282"/>
    <lineage>
        <taxon>Bacteria</taxon>
        <taxon>Pseudomonadati</taxon>
        <taxon>Pseudomonadota</taxon>
        <taxon>Gammaproteobacteria</taxon>
        <taxon>Oceanospirillales</taxon>
        <taxon>Halomonadaceae</taxon>
        <taxon>Halomonas</taxon>
    </lineage>
</organism>